<comment type="caution">
    <text evidence="9">The sequence shown here is derived from an EMBL/GenBank/DDBJ whole genome shotgun (WGS) entry which is preliminary data.</text>
</comment>
<feature type="signal peptide" evidence="6">
    <location>
        <begin position="1"/>
        <end position="16"/>
    </location>
</feature>
<accession>A0A4C1YCF1</accession>
<evidence type="ECO:0000256" key="4">
    <source>
        <dbReference type="ARBA" id="ARBA00023157"/>
    </source>
</evidence>
<dbReference type="AlphaFoldDB" id="A0A4C1YCF1"/>
<evidence type="ECO:0000313" key="9">
    <source>
        <dbReference type="EMBL" id="GBP72730.1"/>
    </source>
</evidence>
<feature type="chain" id="PRO_5019882059" description="Carboxylic ester hydrolase" evidence="6">
    <location>
        <begin position="17"/>
        <end position="606"/>
    </location>
</feature>
<proteinExistence type="inferred from homology"/>
<dbReference type="STRING" id="151549.A0A4C1YCF1"/>
<evidence type="ECO:0000256" key="5">
    <source>
        <dbReference type="ARBA" id="ARBA00023180"/>
    </source>
</evidence>
<feature type="compositionally biased region" description="Basic and acidic residues" evidence="7">
    <location>
        <begin position="93"/>
        <end position="107"/>
    </location>
</feature>
<gene>
    <name evidence="9" type="primary">B1</name>
    <name evidence="9" type="ORF">EVAR_75349_1</name>
</gene>
<dbReference type="OrthoDB" id="3200163at2759"/>
<keyword evidence="6" id="KW-0732">Signal</keyword>
<dbReference type="EC" id="3.1.1.-" evidence="6"/>
<dbReference type="Pfam" id="PF00135">
    <property type="entry name" value="COesterase"/>
    <property type="match status" value="1"/>
</dbReference>
<evidence type="ECO:0000313" key="10">
    <source>
        <dbReference type="Proteomes" id="UP000299102"/>
    </source>
</evidence>
<name>A0A4C1YCF1_EUMVA</name>
<evidence type="ECO:0000256" key="7">
    <source>
        <dbReference type="SAM" id="MobiDB-lite"/>
    </source>
</evidence>
<sequence length="606" mass="67916">MRRSVWLLLIAAVTCASHEERQSRVVRTAQGPVRGHRDPGTHYYAFYSIPYATAPTGRDKFKLTQLLVLPTPNLSLAIQRTSTTSVRNVRKTTRADPRKSHGGHDIPEEPLPPPTWEDTFEAIENIICPQSEEFLNMLKKDLNYKIKEDCLIINVFMPEKIVTDLPVVVYVHGGGFQIGFGNMVNHTALIESGNIVVVNFNYRLGLHGFLCLGTEDAPGNAGMKDQVAALRWVKRNIAAFGGNPDDVTVAGGSAGSAAVELLLMSESTRGLFNKVIPESGSGVAPWAVQGKPLDVAKSYARLQGYEDVEDIFVLEKFYKDLSLDQLHKGDFMNKKDSTMGFVPCIERKDSRNTFLTEPPIDIITKGDYEKLPFLVGFADMEGIIRLTYFEGWKDDIHEKFSDFLPADLHFATEAERQTTADEIKEFYFGDRKISADAALSFVNYMSDIMFIYPAYRSLVLQAAAGSESLYLYVYAFAEDNVPGYPSVTGANHCSQSMALADIVWGDAISEKNSESYKKIKELLADVWRNFIIDGKPTPERSLAAKVLGEWRPMSPTRPLHALFNITSELRAELWPERMALWDRVYSKYYLRPTPPPGPPIKQKSEL</sequence>
<dbReference type="InterPro" id="IPR029058">
    <property type="entry name" value="AB_hydrolase_fold"/>
</dbReference>
<reference evidence="9 10" key="1">
    <citation type="journal article" date="2019" name="Commun. Biol.">
        <title>The bagworm genome reveals a unique fibroin gene that provides high tensile strength.</title>
        <authorList>
            <person name="Kono N."/>
            <person name="Nakamura H."/>
            <person name="Ohtoshi R."/>
            <person name="Tomita M."/>
            <person name="Numata K."/>
            <person name="Arakawa K."/>
        </authorList>
    </citation>
    <scope>NUCLEOTIDE SEQUENCE [LARGE SCALE GENOMIC DNA]</scope>
</reference>
<comment type="similarity">
    <text evidence="1 6">Belongs to the type-B carboxylesterase/lipase family.</text>
</comment>
<dbReference type="Gene3D" id="3.40.50.1820">
    <property type="entry name" value="alpha/beta hydrolase"/>
    <property type="match status" value="1"/>
</dbReference>
<feature type="domain" description="Carboxylesterase type B" evidence="8">
    <location>
        <begin position="109"/>
        <end position="578"/>
    </location>
</feature>
<dbReference type="PANTHER" id="PTHR11559">
    <property type="entry name" value="CARBOXYLESTERASE"/>
    <property type="match status" value="1"/>
</dbReference>
<keyword evidence="2" id="KW-0719">Serine esterase</keyword>
<evidence type="ECO:0000256" key="6">
    <source>
        <dbReference type="RuleBase" id="RU361235"/>
    </source>
</evidence>
<evidence type="ECO:0000259" key="8">
    <source>
        <dbReference type="Pfam" id="PF00135"/>
    </source>
</evidence>
<evidence type="ECO:0000256" key="1">
    <source>
        <dbReference type="ARBA" id="ARBA00005964"/>
    </source>
</evidence>
<keyword evidence="4" id="KW-1015">Disulfide bond</keyword>
<dbReference type="InterPro" id="IPR050309">
    <property type="entry name" value="Type-B_Carboxylest/Lipase"/>
</dbReference>
<evidence type="ECO:0000256" key="3">
    <source>
        <dbReference type="ARBA" id="ARBA00022801"/>
    </source>
</evidence>
<organism evidence="9 10">
    <name type="scientific">Eumeta variegata</name>
    <name type="common">Bagworm moth</name>
    <name type="synonym">Eumeta japonica</name>
    <dbReference type="NCBI Taxonomy" id="151549"/>
    <lineage>
        <taxon>Eukaryota</taxon>
        <taxon>Metazoa</taxon>
        <taxon>Ecdysozoa</taxon>
        <taxon>Arthropoda</taxon>
        <taxon>Hexapoda</taxon>
        <taxon>Insecta</taxon>
        <taxon>Pterygota</taxon>
        <taxon>Neoptera</taxon>
        <taxon>Endopterygota</taxon>
        <taxon>Lepidoptera</taxon>
        <taxon>Glossata</taxon>
        <taxon>Ditrysia</taxon>
        <taxon>Tineoidea</taxon>
        <taxon>Psychidae</taxon>
        <taxon>Oiketicinae</taxon>
        <taxon>Eumeta</taxon>
    </lineage>
</organism>
<keyword evidence="10" id="KW-1185">Reference proteome</keyword>
<dbReference type="InterPro" id="IPR019826">
    <property type="entry name" value="Carboxylesterase_B_AS"/>
</dbReference>
<protein>
    <recommendedName>
        <fullName evidence="6">Carboxylic ester hydrolase</fullName>
        <ecNumber evidence="6">3.1.1.-</ecNumber>
    </recommendedName>
</protein>
<dbReference type="GO" id="GO:0052689">
    <property type="term" value="F:carboxylic ester hydrolase activity"/>
    <property type="evidence" value="ECO:0007669"/>
    <property type="project" value="UniProtKB-KW"/>
</dbReference>
<keyword evidence="3 6" id="KW-0378">Hydrolase</keyword>
<dbReference type="PROSITE" id="PS00122">
    <property type="entry name" value="CARBOXYLESTERASE_B_1"/>
    <property type="match status" value="1"/>
</dbReference>
<dbReference type="InterPro" id="IPR002018">
    <property type="entry name" value="CarbesteraseB"/>
</dbReference>
<keyword evidence="5" id="KW-0325">Glycoprotein</keyword>
<dbReference type="EMBL" id="BGZK01001155">
    <property type="protein sequence ID" value="GBP72730.1"/>
    <property type="molecule type" value="Genomic_DNA"/>
</dbReference>
<evidence type="ECO:0000256" key="2">
    <source>
        <dbReference type="ARBA" id="ARBA00022487"/>
    </source>
</evidence>
<dbReference type="Proteomes" id="UP000299102">
    <property type="component" value="Unassembled WGS sequence"/>
</dbReference>
<feature type="region of interest" description="Disordered" evidence="7">
    <location>
        <begin position="85"/>
        <end position="114"/>
    </location>
</feature>
<dbReference type="SUPFAM" id="SSF53474">
    <property type="entry name" value="alpha/beta-Hydrolases"/>
    <property type="match status" value="1"/>
</dbReference>